<keyword evidence="7" id="KW-1185">Reference proteome</keyword>
<reference evidence="6 7" key="1">
    <citation type="journal article" date="2016" name="PLoS Pathog.">
        <title>Biosynthesis of antibiotic leucinostatins in bio-control fungus Purpureocillium lilacinum and their inhibition on phytophthora revealed by genome mining.</title>
        <authorList>
            <person name="Wang G."/>
            <person name="Liu Z."/>
            <person name="Lin R."/>
            <person name="Li E."/>
            <person name="Mao Z."/>
            <person name="Ling J."/>
            <person name="Yang Y."/>
            <person name="Yin W.B."/>
            <person name="Xie B."/>
        </authorList>
    </citation>
    <scope>NUCLEOTIDE SEQUENCE [LARGE SCALE GENOMIC DNA]</scope>
    <source>
        <strain evidence="6">170</strain>
    </source>
</reference>
<sequence length="151" mass="17046">MTELEKPTSITGGCLCESVRYTITFPPDHPWDDCIGTCQCVWCRKVTGSLLFRFHQLKKTDVKFDADSTLRTYQATPGKHRGFCNNCGSYLFYRGETSKFINLAVGCFDKDAMKKYGTILTKAGGHLYVCDEIPGVTDHLEGDRFETEPHD</sequence>
<dbReference type="PANTHER" id="PTHR33337:SF40">
    <property type="entry name" value="CENP-V_GFA DOMAIN-CONTAINING PROTEIN-RELATED"/>
    <property type="match status" value="1"/>
</dbReference>
<dbReference type="PROSITE" id="PS51891">
    <property type="entry name" value="CENP_V_GFA"/>
    <property type="match status" value="1"/>
</dbReference>
<dbReference type="GO" id="GO:0016846">
    <property type="term" value="F:carbon-sulfur lyase activity"/>
    <property type="evidence" value="ECO:0007669"/>
    <property type="project" value="InterPro"/>
</dbReference>
<accession>A0A179FUA4</accession>
<dbReference type="STRING" id="1380566.A0A179FUA4"/>
<comment type="similarity">
    <text evidence="1">Belongs to the Gfa family.</text>
</comment>
<dbReference type="InterPro" id="IPR011057">
    <property type="entry name" value="Mss4-like_sf"/>
</dbReference>
<dbReference type="OrthoDB" id="6329284at2759"/>
<evidence type="ECO:0000256" key="4">
    <source>
        <dbReference type="ARBA" id="ARBA00023239"/>
    </source>
</evidence>
<organism evidence="6 7">
    <name type="scientific">Pochonia chlamydosporia 170</name>
    <dbReference type="NCBI Taxonomy" id="1380566"/>
    <lineage>
        <taxon>Eukaryota</taxon>
        <taxon>Fungi</taxon>
        <taxon>Dikarya</taxon>
        <taxon>Ascomycota</taxon>
        <taxon>Pezizomycotina</taxon>
        <taxon>Sordariomycetes</taxon>
        <taxon>Hypocreomycetidae</taxon>
        <taxon>Hypocreales</taxon>
        <taxon>Clavicipitaceae</taxon>
        <taxon>Pochonia</taxon>
    </lineage>
</organism>
<evidence type="ECO:0000313" key="6">
    <source>
        <dbReference type="EMBL" id="OAQ69202.1"/>
    </source>
</evidence>
<evidence type="ECO:0000256" key="1">
    <source>
        <dbReference type="ARBA" id="ARBA00005495"/>
    </source>
</evidence>
<evidence type="ECO:0000313" key="7">
    <source>
        <dbReference type="Proteomes" id="UP000078397"/>
    </source>
</evidence>
<dbReference type="Proteomes" id="UP000078397">
    <property type="component" value="Unassembled WGS sequence"/>
</dbReference>
<evidence type="ECO:0000259" key="5">
    <source>
        <dbReference type="PROSITE" id="PS51891"/>
    </source>
</evidence>
<dbReference type="RefSeq" id="XP_018146052.1">
    <property type="nucleotide sequence ID" value="XM_018293681.1"/>
</dbReference>
<feature type="domain" description="CENP-V/GFA" evidence="5">
    <location>
        <begin position="10"/>
        <end position="129"/>
    </location>
</feature>
<dbReference type="PANTHER" id="PTHR33337">
    <property type="entry name" value="GFA DOMAIN-CONTAINING PROTEIN"/>
    <property type="match status" value="1"/>
</dbReference>
<dbReference type="Pfam" id="PF04828">
    <property type="entry name" value="GFA"/>
    <property type="match status" value="1"/>
</dbReference>
<name>A0A179FUA4_METCM</name>
<dbReference type="EMBL" id="LSBJ02000003">
    <property type="protein sequence ID" value="OAQ69202.1"/>
    <property type="molecule type" value="Genomic_DNA"/>
</dbReference>
<dbReference type="AlphaFoldDB" id="A0A179FUA4"/>
<protein>
    <submittedName>
        <fullName evidence="6">Ribonuclease P complex subunit Pop1</fullName>
    </submittedName>
</protein>
<dbReference type="Gene3D" id="3.90.1590.10">
    <property type="entry name" value="glutathione-dependent formaldehyde- activating enzyme (gfa)"/>
    <property type="match status" value="1"/>
</dbReference>
<comment type="caution">
    <text evidence="6">The sequence shown here is derived from an EMBL/GenBank/DDBJ whole genome shotgun (WGS) entry which is preliminary data.</text>
</comment>
<proteinExistence type="inferred from homology"/>
<evidence type="ECO:0000256" key="3">
    <source>
        <dbReference type="ARBA" id="ARBA00022833"/>
    </source>
</evidence>
<dbReference type="GO" id="GO:0046872">
    <property type="term" value="F:metal ion binding"/>
    <property type="evidence" value="ECO:0007669"/>
    <property type="project" value="UniProtKB-KW"/>
</dbReference>
<dbReference type="GeneID" id="28857675"/>
<keyword evidence="3" id="KW-0862">Zinc</keyword>
<keyword evidence="2" id="KW-0479">Metal-binding</keyword>
<dbReference type="KEGG" id="pchm:VFPPC_15928"/>
<evidence type="ECO:0000256" key="2">
    <source>
        <dbReference type="ARBA" id="ARBA00022723"/>
    </source>
</evidence>
<dbReference type="SUPFAM" id="SSF51316">
    <property type="entry name" value="Mss4-like"/>
    <property type="match status" value="1"/>
</dbReference>
<dbReference type="InterPro" id="IPR006913">
    <property type="entry name" value="CENP-V/GFA"/>
</dbReference>
<gene>
    <name evidence="6" type="ORF">VFPPC_15928</name>
</gene>
<keyword evidence="4" id="KW-0456">Lyase</keyword>